<evidence type="ECO:0000313" key="3">
    <source>
        <dbReference type="Proteomes" id="UP001162131"/>
    </source>
</evidence>
<reference evidence="2" key="1">
    <citation type="submission" date="2021-09" db="EMBL/GenBank/DDBJ databases">
        <authorList>
            <consortium name="AG Swart"/>
            <person name="Singh M."/>
            <person name="Singh A."/>
            <person name="Seah K."/>
            <person name="Emmerich C."/>
        </authorList>
    </citation>
    <scope>NUCLEOTIDE SEQUENCE</scope>
    <source>
        <strain evidence="2">ATCC30299</strain>
    </source>
</reference>
<name>A0AAU9IY33_9CILI</name>
<dbReference type="EMBL" id="CAJZBQ010000023">
    <property type="protein sequence ID" value="CAG9319793.1"/>
    <property type="molecule type" value="Genomic_DNA"/>
</dbReference>
<organism evidence="2 3">
    <name type="scientific">Blepharisma stoltei</name>
    <dbReference type="NCBI Taxonomy" id="1481888"/>
    <lineage>
        <taxon>Eukaryota</taxon>
        <taxon>Sar</taxon>
        <taxon>Alveolata</taxon>
        <taxon>Ciliophora</taxon>
        <taxon>Postciliodesmatophora</taxon>
        <taxon>Heterotrichea</taxon>
        <taxon>Heterotrichida</taxon>
        <taxon>Blepharismidae</taxon>
        <taxon>Blepharisma</taxon>
    </lineage>
</organism>
<keyword evidence="1" id="KW-0472">Membrane</keyword>
<dbReference type="Proteomes" id="UP001162131">
    <property type="component" value="Unassembled WGS sequence"/>
</dbReference>
<protein>
    <submittedName>
        <fullName evidence="2">Uncharacterized protein</fullName>
    </submittedName>
</protein>
<feature type="transmembrane region" description="Helical" evidence="1">
    <location>
        <begin position="45"/>
        <end position="62"/>
    </location>
</feature>
<evidence type="ECO:0000256" key="1">
    <source>
        <dbReference type="SAM" id="Phobius"/>
    </source>
</evidence>
<sequence length="82" mass="10343">MQREEESYSWRERKIRIKGEFFKQQRLGEIIHKSKMNMMNEKQENFYLIIFQVFYLWMVNYCKIGSAKWNFQVNKNFKNYLN</sequence>
<keyword evidence="1" id="KW-0812">Transmembrane</keyword>
<gene>
    <name evidence="2" type="ORF">BSTOLATCC_MIC24340</name>
</gene>
<accession>A0AAU9IY33</accession>
<proteinExistence type="predicted"/>
<keyword evidence="3" id="KW-1185">Reference proteome</keyword>
<dbReference type="AlphaFoldDB" id="A0AAU9IY33"/>
<evidence type="ECO:0000313" key="2">
    <source>
        <dbReference type="EMBL" id="CAG9319793.1"/>
    </source>
</evidence>
<comment type="caution">
    <text evidence="2">The sequence shown here is derived from an EMBL/GenBank/DDBJ whole genome shotgun (WGS) entry which is preliminary data.</text>
</comment>
<keyword evidence="1" id="KW-1133">Transmembrane helix</keyword>